<evidence type="ECO:0000313" key="2">
    <source>
        <dbReference type="EMBL" id="MEO9246108.1"/>
    </source>
</evidence>
<feature type="transmembrane region" description="Helical" evidence="1">
    <location>
        <begin position="49"/>
        <end position="68"/>
    </location>
</feature>
<feature type="transmembrane region" description="Helical" evidence="1">
    <location>
        <begin position="20"/>
        <end position="37"/>
    </location>
</feature>
<feature type="transmembrane region" description="Helical" evidence="1">
    <location>
        <begin position="107"/>
        <end position="125"/>
    </location>
</feature>
<keyword evidence="3" id="KW-1185">Reference proteome</keyword>
<name>A0ABV0ID83_9MICC</name>
<organism evidence="2 3">
    <name type="scientific">Citricoccus nitrophenolicus</name>
    <dbReference type="NCBI Taxonomy" id="863575"/>
    <lineage>
        <taxon>Bacteria</taxon>
        <taxon>Bacillati</taxon>
        <taxon>Actinomycetota</taxon>
        <taxon>Actinomycetes</taxon>
        <taxon>Micrococcales</taxon>
        <taxon>Micrococcaceae</taxon>
        <taxon>Citricoccus</taxon>
    </lineage>
</organism>
<evidence type="ECO:0000256" key="1">
    <source>
        <dbReference type="SAM" id="Phobius"/>
    </source>
</evidence>
<dbReference type="RefSeq" id="WP_347918019.1">
    <property type="nucleotide sequence ID" value="NZ_JBDXMX010000001.1"/>
</dbReference>
<keyword evidence="1" id="KW-0812">Transmembrane</keyword>
<protein>
    <submittedName>
        <fullName evidence="2">DUF3054 domain-containing protein</fullName>
    </submittedName>
</protein>
<dbReference type="InterPro" id="IPR021414">
    <property type="entry name" value="DUF3054"/>
</dbReference>
<proteinExistence type="predicted"/>
<gene>
    <name evidence="2" type="ORF">ABDK96_00215</name>
</gene>
<reference evidence="2 3" key="1">
    <citation type="submission" date="2024-05" db="EMBL/GenBank/DDBJ databases">
        <authorList>
            <person name="Yi C."/>
        </authorList>
    </citation>
    <scope>NUCLEOTIDE SEQUENCE [LARGE SCALE GENOMIC DNA]</scope>
    <source>
        <strain evidence="2 3">XS13</strain>
    </source>
</reference>
<keyword evidence="1" id="KW-0472">Membrane</keyword>
<dbReference type="EMBL" id="JBDXMX010000001">
    <property type="protein sequence ID" value="MEO9246108.1"/>
    <property type="molecule type" value="Genomic_DNA"/>
</dbReference>
<feature type="transmembrane region" description="Helical" evidence="1">
    <location>
        <begin position="74"/>
        <end position="95"/>
    </location>
</feature>
<evidence type="ECO:0000313" key="3">
    <source>
        <dbReference type="Proteomes" id="UP001484097"/>
    </source>
</evidence>
<comment type="caution">
    <text evidence="2">The sequence shown here is derived from an EMBL/GenBank/DDBJ whole genome shotgun (WGS) entry which is preliminary data.</text>
</comment>
<sequence length="141" mass="14980">MPSYPTVPAPSPTVRTAGPWIGGGLDVLLIILFAALGRRTHESGMDLGGILLTALPFLAAWAVATALARPGRTWARIWPAGVVVWLVTVVGGLLLRVALGDTAAPSFQLVTAGVLGLFLLGRRAVTAGVLRWRRRRPRLRS</sequence>
<dbReference type="Pfam" id="PF11255">
    <property type="entry name" value="DUF3054"/>
    <property type="match status" value="1"/>
</dbReference>
<accession>A0ABV0ID83</accession>
<keyword evidence="1" id="KW-1133">Transmembrane helix</keyword>
<dbReference type="Proteomes" id="UP001484097">
    <property type="component" value="Unassembled WGS sequence"/>
</dbReference>